<accession>A0AAN8P7Z1</accession>
<comment type="caution">
    <text evidence="1">The sequence shown here is derived from an EMBL/GenBank/DDBJ whole genome shotgun (WGS) entry which is preliminary data.</text>
</comment>
<dbReference type="Proteomes" id="UP001372834">
    <property type="component" value="Unassembled WGS sequence"/>
</dbReference>
<name>A0AAN8P7Z1_POLSC</name>
<reference evidence="1 2" key="1">
    <citation type="submission" date="2023-10" db="EMBL/GenBank/DDBJ databases">
        <title>Genomes of two closely related lineages of the louse Polyplax serrata with different host specificities.</title>
        <authorList>
            <person name="Martinu J."/>
            <person name="Tarabai H."/>
            <person name="Stefka J."/>
            <person name="Hypsa V."/>
        </authorList>
    </citation>
    <scope>NUCLEOTIDE SEQUENCE [LARGE SCALE GENOMIC DNA]</scope>
    <source>
        <strain evidence="1">HR10_N</strain>
    </source>
</reference>
<organism evidence="1 2">
    <name type="scientific">Polyplax serrata</name>
    <name type="common">Common mouse louse</name>
    <dbReference type="NCBI Taxonomy" id="468196"/>
    <lineage>
        <taxon>Eukaryota</taxon>
        <taxon>Metazoa</taxon>
        <taxon>Ecdysozoa</taxon>
        <taxon>Arthropoda</taxon>
        <taxon>Hexapoda</taxon>
        <taxon>Insecta</taxon>
        <taxon>Pterygota</taxon>
        <taxon>Neoptera</taxon>
        <taxon>Paraneoptera</taxon>
        <taxon>Psocodea</taxon>
        <taxon>Troctomorpha</taxon>
        <taxon>Phthiraptera</taxon>
        <taxon>Anoplura</taxon>
        <taxon>Polyplacidae</taxon>
        <taxon>Polyplax</taxon>
    </lineage>
</organism>
<gene>
    <name evidence="1" type="ORF">RUM43_009291</name>
</gene>
<proteinExistence type="predicted"/>
<evidence type="ECO:0000313" key="1">
    <source>
        <dbReference type="EMBL" id="KAK6623439.1"/>
    </source>
</evidence>
<sequence length="57" mass="6713">NTKFVKNVREICNFVVQKLDKQLSDRVKRERKKENNIKAGCDGVLEKLRGPRHKNYA</sequence>
<feature type="non-terminal residue" evidence="1">
    <location>
        <position position="1"/>
    </location>
</feature>
<protein>
    <submittedName>
        <fullName evidence="1">Uncharacterized protein</fullName>
    </submittedName>
</protein>
<dbReference type="EMBL" id="JAWJWE010000038">
    <property type="protein sequence ID" value="KAK6623439.1"/>
    <property type="molecule type" value="Genomic_DNA"/>
</dbReference>
<dbReference type="AlphaFoldDB" id="A0AAN8P7Z1"/>
<evidence type="ECO:0000313" key="2">
    <source>
        <dbReference type="Proteomes" id="UP001372834"/>
    </source>
</evidence>